<dbReference type="Proteomes" id="UP001432039">
    <property type="component" value="Chromosome"/>
</dbReference>
<gene>
    <name evidence="3" type="ORF">OG517_22735</name>
</gene>
<keyword evidence="2" id="KW-0812">Transmembrane</keyword>
<dbReference type="EMBL" id="CP108090">
    <property type="protein sequence ID" value="WUQ14013.1"/>
    <property type="molecule type" value="Genomic_DNA"/>
</dbReference>
<sequence>MTAVHGRAGEQMDETVEGAAEGEADVADAARRRRVRRATVWGGIASAATVVPLAVEGPDHMPWWLSTTIGLVMCTERPVAVARYGRHRRRNTP</sequence>
<proteinExistence type="predicted"/>
<evidence type="ECO:0000256" key="2">
    <source>
        <dbReference type="SAM" id="Phobius"/>
    </source>
</evidence>
<accession>A0ABZ1TDQ8</accession>
<protein>
    <submittedName>
        <fullName evidence="3">Uncharacterized protein</fullName>
    </submittedName>
</protein>
<feature type="transmembrane region" description="Helical" evidence="2">
    <location>
        <begin position="61"/>
        <end position="80"/>
    </location>
</feature>
<organism evidence="3 4">
    <name type="scientific">Streptomyces virginiae</name>
    <name type="common">Streptomyces cinnamonensis</name>
    <dbReference type="NCBI Taxonomy" id="1961"/>
    <lineage>
        <taxon>Bacteria</taxon>
        <taxon>Bacillati</taxon>
        <taxon>Actinomycetota</taxon>
        <taxon>Actinomycetes</taxon>
        <taxon>Kitasatosporales</taxon>
        <taxon>Streptomycetaceae</taxon>
        <taxon>Streptomyces</taxon>
    </lineage>
</organism>
<feature type="region of interest" description="Disordered" evidence="1">
    <location>
        <begin position="1"/>
        <end position="24"/>
    </location>
</feature>
<evidence type="ECO:0000256" key="1">
    <source>
        <dbReference type="SAM" id="MobiDB-lite"/>
    </source>
</evidence>
<feature type="compositionally biased region" description="Acidic residues" evidence="1">
    <location>
        <begin position="11"/>
        <end position="24"/>
    </location>
</feature>
<name>A0ABZ1TDQ8_STRVG</name>
<reference evidence="3" key="1">
    <citation type="submission" date="2022-10" db="EMBL/GenBank/DDBJ databases">
        <title>The complete genomes of actinobacterial strains from the NBC collection.</title>
        <authorList>
            <person name="Joergensen T.S."/>
            <person name="Alvarez Arevalo M."/>
            <person name="Sterndorff E.B."/>
            <person name="Faurdal D."/>
            <person name="Vuksanovic O."/>
            <person name="Mourched A.-S."/>
            <person name="Charusanti P."/>
            <person name="Shaw S."/>
            <person name="Blin K."/>
            <person name="Weber T."/>
        </authorList>
    </citation>
    <scope>NUCLEOTIDE SEQUENCE</scope>
    <source>
        <strain evidence="3">NBC_00248</strain>
    </source>
</reference>
<evidence type="ECO:0000313" key="3">
    <source>
        <dbReference type="EMBL" id="WUQ14013.1"/>
    </source>
</evidence>
<keyword evidence="2" id="KW-0472">Membrane</keyword>
<keyword evidence="2" id="KW-1133">Transmembrane helix</keyword>
<dbReference type="RefSeq" id="WP_328962842.1">
    <property type="nucleotide sequence ID" value="NZ_CP108090.1"/>
</dbReference>
<evidence type="ECO:0000313" key="4">
    <source>
        <dbReference type="Proteomes" id="UP001432039"/>
    </source>
</evidence>
<feature type="transmembrane region" description="Helical" evidence="2">
    <location>
        <begin position="38"/>
        <end position="55"/>
    </location>
</feature>
<keyword evidence="4" id="KW-1185">Reference proteome</keyword>